<keyword evidence="1" id="KW-1133">Transmembrane helix</keyword>
<reference evidence="2" key="1">
    <citation type="submission" date="2022-01" db="EMBL/GenBank/DDBJ databases">
        <authorList>
            <person name="Braso-Vives M."/>
        </authorList>
    </citation>
    <scope>NUCLEOTIDE SEQUENCE</scope>
</reference>
<dbReference type="PANTHER" id="PTHR22911:SF137">
    <property type="entry name" value="SOLUTE CARRIER FAMILY 35 MEMBER G2-RELATED"/>
    <property type="match status" value="1"/>
</dbReference>
<dbReference type="GO" id="GO:0016020">
    <property type="term" value="C:membrane"/>
    <property type="evidence" value="ECO:0007669"/>
    <property type="project" value="TreeGrafter"/>
</dbReference>
<keyword evidence="3" id="KW-1185">Reference proteome</keyword>
<dbReference type="Proteomes" id="UP000838412">
    <property type="component" value="Chromosome 2"/>
</dbReference>
<feature type="transmembrane region" description="Helical" evidence="1">
    <location>
        <begin position="300"/>
        <end position="320"/>
    </location>
</feature>
<keyword evidence="1" id="KW-0472">Membrane</keyword>
<feature type="transmembrane region" description="Helical" evidence="1">
    <location>
        <begin position="58"/>
        <end position="79"/>
    </location>
</feature>
<name>A0A8J9ZK12_BRALA</name>
<evidence type="ECO:0000313" key="2">
    <source>
        <dbReference type="EMBL" id="CAH1255408.1"/>
    </source>
</evidence>
<feature type="transmembrane region" description="Helical" evidence="1">
    <location>
        <begin position="172"/>
        <end position="190"/>
    </location>
</feature>
<feature type="transmembrane region" description="Helical" evidence="1">
    <location>
        <begin position="202"/>
        <end position="231"/>
    </location>
</feature>
<proteinExistence type="predicted"/>
<feature type="transmembrane region" description="Helical" evidence="1">
    <location>
        <begin position="271"/>
        <end position="288"/>
    </location>
</feature>
<dbReference type="OrthoDB" id="10056957at2759"/>
<dbReference type="InterPro" id="IPR037185">
    <property type="entry name" value="EmrE-like"/>
</dbReference>
<dbReference type="PANTHER" id="PTHR22911">
    <property type="entry name" value="ACYL-MALONYL CONDENSING ENZYME-RELATED"/>
    <property type="match status" value="1"/>
</dbReference>
<feature type="transmembrane region" description="Helical" evidence="1">
    <location>
        <begin position="91"/>
        <end position="113"/>
    </location>
</feature>
<sequence length="338" mass="36501">MATTKTHHQDTSEDSSPSKTAVYRDSAVSLLLSVSCALLSALAAQFMRLSSQAGVPGLQLIFLMKLAQLIFYLVVLPIYRPKLTTEDTPQAMVLFLSAVTDNLGTIFAFLSFVFVVPGIAFGVIQGSIPFSTACVAFIFLKERVGVLDSCGILCCAAGVILVAFGMSMDDESSSRGLTISLLLPISAAFTKGPNNVIMRFLIGVRGVSVLTVMFYAQLLGTVVLLALTYAFETPRWTMSGRTVGYVIGLCLCDTFASLSVKLILKVEKAGVVATLLTLVIPFTILLDYPFQSHFPDAMELGGITLVVLGTAVVGGHAWWVNRQEMRQKILLEKMNFSK</sequence>
<feature type="transmembrane region" description="Helical" evidence="1">
    <location>
        <begin position="243"/>
        <end position="264"/>
    </location>
</feature>
<accession>A0A8J9ZK12</accession>
<keyword evidence="1" id="KW-0812">Transmembrane</keyword>
<dbReference type="AlphaFoldDB" id="A0A8J9ZK12"/>
<feature type="transmembrane region" description="Helical" evidence="1">
    <location>
        <begin position="146"/>
        <end position="166"/>
    </location>
</feature>
<feature type="transmembrane region" description="Helical" evidence="1">
    <location>
        <begin position="119"/>
        <end position="139"/>
    </location>
</feature>
<evidence type="ECO:0000256" key="1">
    <source>
        <dbReference type="SAM" id="Phobius"/>
    </source>
</evidence>
<dbReference type="EMBL" id="OV696687">
    <property type="protein sequence ID" value="CAH1255408.1"/>
    <property type="molecule type" value="Genomic_DNA"/>
</dbReference>
<organism evidence="2 3">
    <name type="scientific">Branchiostoma lanceolatum</name>
    <name type="common">Common lancelet</name>
    <name type="synonym">Amphioxus lanceolatum</name>
    <dbReference type="NCBI Taxonomy" id="7740"/>
    <lineage>
        <taxon>Eukaryota</taxon>
        <taxon>Metazoa</taxon>
        <taxon>Chordata</taxon>
        <taxon>Cephalochordata</taxon>
        <taxon>Leptocardii</taxon>
        <taxon>Amphioxiformes</taxon>
        <taxon>Branchiostomatidae</taxon>
        <taxon>Branchiostoma</taxon>
    </lineage>
</organism>
<evidence type="ECO:0000313" key="3">
    <source>
        <dbReference type="Proteomes" id="UP000838412"/>
    </source>
</evidence>
<feature type="transmembrane region" description="Helical" evidence="1">
    <location>
        <begin position="27"/>
        <end position="46"/>
    </location>
</feature>
<protein>
    <submittedName>
        <fullName evidence="2">SLC35G2 protein</fullName>
    </submittedName>
</protein>
<gene>
    <name evidence="2" type="primary">SLC35G2</name>
    <name evidence="2" type="ORF">BLAG_LOCUS14475</name>
</gene>
<dbReference type="SUPFAM" id="SSF103481">
    <property type="entry name" value="Multidrug resistance efflux transporter EmrE"/>
    <property type="match status" value="2"/>
</dbReference>